<feature type="transmembrane region" description="Helical" evidence="6">
    <location>
        <begin position="238"/>
        <end position="259"/>
    </location>
</feature>
<dbReference type="Pfam" id="PF05425">
    <property type="entry name" value="CopD"/>
    <property type="match status" value="1"/>
</dbReference>
<feature type="transmembrane region" description="Helical" evidence="6">
    <location>
        <begin position="311"/>
        <end position="329"/>
    </location>
</feature>
<dbReference type="KEGG" id="caz:CARG_07685"/>
<feature type="transmembrane region" description="Helical" evidence="6">
    <location>
        <begin position="517"/>
        <end position="534"/>
    </location>
</feature>
<dbReference type="PANTHER" id="PTHR34820">
    <property type="entry name" value="INNER MEMBRANE PROTEIN YEBZ"/>
    <property type="match status" value="1"/>
</dbReference>
<keyword evidence="9" id="KW-1185">Reference proteome</keyword>
<feature type="transmembrane region" description="Helical" evidence="6">
    <location>
        <begin position="435"/>
        <end position="455"/>
    </location>
</feature>
<evidence type="ECO:0000259" key="7">
    <source>
        <dbReference type="Pfam" id="PF05425"/>
    </source>
</evidence>
<dbReference type="HOGENOM" id="CLU_016803_0_0_11"/>
<dbReference type="STRING" id="1348662.CARG_07685"/>
<dbReference type="eggNOG" id="COG3336">
    <property type="taxonomic scope" value="Bacteria"/>
</dbReference>
<proteinExistence type="predicted"/>
<protein>
    <recommendedName>
        <fullName evidence="7">Copper resistance protein D domain-containing protein</fullName>
    </recommendedName>
</protein>
<dbReference type="Proteomes" id="UP000016943">
    <property type="component" value="Chromosome"/>
</dbReference>
<dbReference type="PATRIC" id="fig|1348662.3.peg.1518"/>
<evidence type="ECO:0000256" key="1">
    <source>
        <dbReference type="ARBA" id="ARBA00004651"/>
    </source>
</evidence>
<dbReference type="InterPro" id="IPR008457">
    <property type="entry name" value="Cu-R_CopD_dom"/>
</dbReference>
<feature type="transmembrane region" description="Helical" evidence="6">
    <location>
        <begin position="47"/>
        <end position="72"/>
    </location>
</feature>
<organism evidence="8 9">
    <name type="scientific">Corynebacterium argentoratense DSM 44202</name>
    <dbReference type="NCBI Taxonomy" id="1348662"/>
    <lineage>
        <taxon>Bacteria</taxon>
        <taxon>Bacillati</taxon>
        <taxon>Actinomycetota</taxon>
        <taxon>Actinomycetes</taxon>
        <taxon>Mycobacteriales</taxon>
        <taxon>Corynebacteriaceae</taxon>
        <taxon>Corynebacterium</taxon>
    </lineage>
</organism>
<feature type="transmembrane region" description="Helical" evidence="6">
    <location>
        <begin position="171"/>
        <end position="191"/>
    </location>
</feature>
<dbReference type="EMBL" id="CP006365">
    <property type="protein sequence ID" value="AGU15654.1"/>
    <property type="molecule type" value="Genomic_DNA"/>
</dbReference>
<feature type="transmembrane region" description="Helical" evidence="6">
    <location>
        <begin position="401"/>
        <end position="423"/>
    </location>
</feature>
<feature type="transmembrane region" description="Helical" evidence="6">
    <location>
        <begin position="546"/>
        <end position="572"/>
    </location>
</feature>
<feature type="transmembrane region" description="Helical" evidence="6">
    <location>
        <begin position="271"/>
        <end position="291"/>
    </location>
</feature>
<dbReference type="GO" id="GO:0005886">
    <property type="term" value="C:plasma membrane"/>
    <property type="evidence" value="ECO:0007669"/>
    <property type="project" value="UniProtKB-SubCell"/>
</dbReference>
<dbReference type="PANTHER" id="PTHR34820:SF4">
    <property type="entry name" value="INNER MEMBRANE PROTEIN YEBZ"/>
    <property type="match status" value="1"/>
</dbReference>
<keyword evidence="3 6" id="KW-0812">Transmembrane</keyword>
<sequence length="659" mass="71690">MKPTWPLYLLFFLVAGIVGATISWGFLSESLEALGIPDPGPLTTAGLPFFRSGALMLMCLSVGSFYFAAFLTSPTPSEGAGIVQAPLRVDGALASRTGGIAALCTSLIALLLVPMYLSDVSGEPLSQALQPANWSVALNQVSTSLAWLWVAIIAAITGVGGLAARRWGSQPLLVLSSLGMLVPLGLEGHSATGGDHDYGTNSYLWHLFFMALWVGGLIALIAHGMRKGPDMATAVRRYSGLALVSALAMTASGLINAAIRIHLSDWLTTGYGLLITAKFVGVIILALFGFYHRKITIPKLDRQPALFRRVAIVEVAIMAAIAGIAVSLGRTPPPPPRSADINTMDVELGYKLFVAPTLSNVFTMWRFDIVFGTLAIVLAALYLRGVIILKRRGESWPLSRTLWFMGGCLMLLITMCSGIGMYMPALFSMHMVGHMILSMGVPVFWVLGGPLTLALRSIDASEPHQWVEALIDNPLIRMLTIPWVNTIQFVVFFYGLYLEPLYTTAISEHAGHLGMNVLFLLSGTIYFWELIGIDPLPGRGGPMGRIVWLTGSLPFHMFFGVALMQMQLILGLDFYSILGLPWSPDLLRDQNAGGGIAWASGQFPLVIVYAVLLREFYRDDRRQQKAYDKHAEDTGDEDLEAYNQMLADISAGKDTFRQL</sequence>
<keyword evidence="5 6" id="KW-0472">Membrane</keyword>
<comment type="subcellular location">
    <subcellularLocation>
        <location evidence="1">Cell membrane</location>
        <topology evidence="1">Multi-pass membrane protein</topology>
    </subcellularLocation>
</comment>
<feature type="transmembrane region" description="Helical" evidence="6">
    <location>
        <begin position="93"/>
        <end position="117"/>
    </location>
</feature>
<name>U3GWH7_9CORY</name>
<feature type="transmembrane region" description="Helical" evidence="6">
    <location>
        <begin position="369"/>
        <end position="389"/>
    </location>
</feature>
<feature type="transmembrane region" description="Helical" evidence="6">
    <location>
        <begin position="475"/>
        <end position="497"/>
    </location>
</feature>
<dbReference type="Pfam" id="PF09678">
    <property type="entry name" value="Caa3_CtaG"/>
    <property type="match status" value="1"/>
</dbReference>
<dbReference type="GO" id="GO:0006825">
    <property type="term" value="P:copper ion transport"/>
    <property type="evidence" value="ECO:0007669"/>
    <property type="project" value="InterPro"/>
</dbReference>
<evidence type="ECO:0000313" key="9">
    <source>
        <dbReference type="Proteomes" id="UP000016943"/>
    </source>
</evidence>
<gene>
    <name evidence="8" type="ORF">CARG_07685</name>
</gene>
<dbReference type="InterPro" id="IPR032694">
    <property type="entry name" value="CopC/D"/>
</dbReference>
<feature type="transmembrane region" description="Helical" evidence="6">
    <location>
        <begin position="7"/>
        <end position="27"/>
    </location>
</feature>
<evidence type="ECO:0000256" key="4">
    <source>
        <dbReference type="ARBA" id="ARBA00022989"/>
    </source>
</evidence>
<keyword evidence="2" id="KW-1003">Cell membrane</keyword>
<evidence type="ECO:0000256" key="5">
    <source>
        <dbReference type="ARBA" id="ARBA00023136"/>
    </source>
</evidence>
<reference evidence="8 9" key="1">
    <citation type="journal article" date="2013" name="Genome Announc.">
        <title>Whole-Genome Sequence of the Clinical Strain Corynebacterium argentoratense DSM 44202, Isolated from a Human Throat Specimen.</title>
        <authorList>
            <person name="Bomholt C."/>
            <person name="Glaub A."/>
            <person name="Gravermann K."/>
            <person name="Albersmeier A."/>
            <person name="Brinkrolf K."/>
            <person name="Ruckert C."/>
            <person name="Tauch A."/>
        </authorList>
    </citation>
    <scope>NUCLEOTIDE SEQUENCE [LARGE SCALE GENOMIC DNA]</scope>
    <source>
        <strain evidence="8">DSM 44202</strain>
    </source>
</reference>
<accession>U3GWH7</accession>
<evidence type="ECO:0000256" key="6">
    <source>
        <dbReference type="SAM" id="Phobius"/>
    </source>
</evidence>
<evidence type="ECO:0000256" key="3">
    <source>
        <dbReference type="ARBA" id="ARBA00022692"/>
    </source>
</evidence>
<feature type="transmembrane region" description="Helical" evidence="6">
    <location>
        <begin position="146"/>
        <end position="164"/>
    </location>
</feature>
<feature type="domain" description="Copper resistance protein D" evidence="7">
    <location>
        <begin position="233"/>
        <end position="328"/>
    </location>
</feature>
<feature type="transmembrane region" description="Helical" evidence="6">
    <location>
        <begin position="203"/>
        <end position="226"/>
    </location>
</feature>
<evidence type="ECO:0000256" key="2">
    <source>
        <dbReference type="ARBA" id="ARBA00022475"/>
    </source>
</evidence>
<keyword evidence="4 6" id="KW-1133">Transmembrane helix</keyword>
<dbReference type="InterPro" id="IPR019108">
    <property type="entry name" value="Caa3_assmbl_CtaG-rel"/>
</dbReference>
<feature type="transmembrane region" description="Helical" evidence="6">
    <location>
        <begin position="592"/>
        <end position="613"/>
    </location>
</feature>
<dbReference type="AlphaFoldDB" id="U3GWH7"/>
<evidence type="ECO:0000313" key="8">
    <source>
        <dbReference type="EMBL" id="AGU15654.1"/>
    </source>
</evidence>